<dbReference type="GO" id="GO:0008654">
    <property type="term" value="P:phospholipid biosynthetic process"/>
    <property type="evidence" value="ECO:0007669"/>
    <property type="project" value="UniProtKB-UniRule"/>
</dbReference>
<dbReference type="eggNOG" id="COG0344">
    <property type="taxonomic scope" value="Bacteria"/>
</dbReference>
<evidence type="ECO:0000256" key="2">
    <source>
        <dbReference type="ARBA" id="ARBA00022516"/>
    </source>
</evidence>
<keyword evidence="6 10" id="KW-0443">Lipid metabolism</keyword>
<evidence type="ECO:0000256" key="10">
    <source>
        <dbReference type="HAMAP-Rule" id="MF_01043"/>
    </source>
</evidence>
<reference evidence="11 14" key="2">
    <citation type="submission" date="2019-09" db="EMBL/GenBank/DDBJ databases">
        <title>Investigation of probiotic properties of different lactic acid bacteria.</title>
        <authorList>
            <person name="Jaomanjaka F."/>
            <person name="Blanc P."/>
        </authorList>
    </citation>
    <scope>NUCLEOTIDE SEQUENCE [LARGE SCALE GENOMIC DNA]</scope>
    <source>
        <strain evidence="11 14">BIO6369</strain>
    </source>
</reference>
<dbReference type="AlphaFoldDB" id="A0A133P985"/>
<feature type="transmembrane region" description="Helical" evidence="10">
    <location>
        <begin position="84"/>
        <end position="105"/>
    </location>
</feature>
<dbReference type="PANTHER" id="PTHR30309:SF0">
    <property type="entry name" value="GLYCEROL-3-PHOSPHATE ACYLTRANSFERASE-RELATED"/>
    <property type="match status" value="1"/>
</dbReference>
<dbReference type="EMBL" id="WBOA01000001">
    <property type="protein sequence ID" value="KAB1951448.1"/>
    <property type="molecule type" value="Genomic_DNA"/>
</dbReference>
<evidence type="ECO:0000256" key="4">
    <source>
        <dbReference type="ARBA" id="ARBA00022692"/>
    </source>
</evidence>
<comment type="catalytic activity">
    <reaction evidence="10">
        <text>an acyl phosphate + sn-glycerol 3-phosphate = a 1-acyl-sn-glycero-3-phosphate + phosphate</text>
        <dbReference type="Rhea" id="RHEA:34075"/>
        <dbReference type="ChEBI" id="CHEBI:43474"/>
        <dbReference type="ChEBI" id="CHEBI:57597"/>
        <dbReference type="ChEBI" id="CHEBI:57970"/>
        <dbReference type="ChEBI" id="CHEBI:59918"/>
        <dbReference type="EC" id="2.3.1.275"/>
    </reaction>
</comment>
<keyword evidence="1 10" id="KW-1003">Cell membrane</keyword>
<dbReference type="SMART" id="SM01207">
    <property type="entry name" value="G3P_acyltransf"/>
    <property type="match status" value="1"/>
</dbReference>
<feature type="transmembrane region" description="Helical" evidence="10">
    <location>
        <begin position="6"/>
        <end position="30"/>
    </location>
</feature>
<feature type="transmembrane region" description="Helical" evidence="10">
    <location>
        <begin position="125"/>
        <end position="145"/>
    </location>
</feature>
<sequence>MSTLNYLLVFILAYLIGSFPTGVLMGKIFFHEDIRNFGSGNIGTTNSFRVMGPVAGSVVLIIDVLKGTLATDLPLIFHLRGPKYLLLIAGACAILGHTFSIFLKFKGGKAVATSAGVFLGYNLKFFGLCAVVFLPMLFITSYVSLSSLVSIVIIFICSFWFHDIFLTIITGIMMILLFVRHRSNIKRLINHEENIVPFGLWYWYKKSHGLLNRKSKINK</sequence>
<organism evidence="11 14">
    <name type="scientific">Lactobacillus gasseri</name>
    <dbReference type="NCBI Taxonomy" id="1596"/>
    <lineage>
        <taxon>Bacteria</taxon>
        <taxon>Bacillati</taxon>
        <taxon>Bacillota</taxon>
        <taxon>Bacilli</taxon>
        <taxon>Lactobacillales</taxon>
        <taxon>Lactobacillaceae</taxon>
        <taxon>Lactobacillus</taxon>
    </lineage>
</organism>
<proteinExistence type="inferred from homology"/>
<dbReference type="RefSeq" id="WP_003647306.1">
    <property type="nucleotide sequence ID" value="NZ_CABOGQ010000004.1"/>
</dbReference>
<comment type="caution">
    <text evidence="11">The sequence shown here is derived from an EMBL/GenBank/DDBJ whole genome shotgun (WGS) entry which is preliminary data.</text>
</comment>
<keyword evidence="4 10" id="KW-0812">Transmembrane</keyword>
<reference evidence="12 13" key="1">
    <citation type="submission" date="2019-04" db="EMBL/GenBank/DDBJ databases">
        <title>Lactobacillus gasseri 7171 assembly.</title>
        <authorList>
            <person name="Joris B.R."/>
            <person name="Giguere D."/>
        </authorList>
    </citation>
    <scope>NUCLEOTIDE SEQUENCE [LARGE SCALE GENOMIC DNA]</scope>
    <source>
        <strain evidence="12 13">7171</strain>
    </source>
</reference>
<feature type="transmembrane region" description="Helical" evidence="10">
    <location>
        <begin position="151"/>
        <end position="179"/>
    </location>
</feature>
<comment type="function">
    <text evidence="10">Catalyzes the transfer of an acyl group from acyl-phosphate (acyl-PO(4)) to glycerol-3-phosphate (G3P) to form lysophosphatidic acid (LPA). This enzyme utilizes acyl-phosphate as fatty acyl donor, but not acyl-CoA or acyl-ACP.</text>
</comment>
<dbReference type="Proteomes" id="UP000460112">
    <property type="component" value="Unassembled WGS sequence"/>
</dbReference>
<dbReference type="HAMAP" id="MF_01043">
    <property type="entry name" value="PlsY"/>
    <property type="match status" value="1"/>
</dbReference>
<evidence type="ECO:0000256" key="1">
    <source>
        <dbReference type="ARBA" id="ARBA00022475"/>
    </source>
</evidence>
<evidence type="ECO:0000256" key="7">
    <source>
        <dbReference type="ARBA" id="ARBA00023136"/>
    </source>
</evidence>
<comment type="subcellular location">
    <subcellularLocation>
        <location evidence="10">Cell membrane</location>
        <topology evidence="10">Multi-pass membrane protein</topology>
    </subcellularLocation>
</comment>
<accession>A0A133P985</accession>
<keyword evidence="8 10" id="KW-0594">Phospholipid biosynthesis</keyword>
<dbReference type="OMA" id="PVWLGFK"/>
<dbReference type="GO" id="GO:0005886">
    <property type="term" value="C:plasma membrane"/>
    <property type="evidence" value="ECO:0007669"/>
    <property type="project" value="UniProtKB-SubCell"/>
</dbReference>
<feature type="transmembrane region" description="Helical" evidence="10">
    <location>
        <begin position="50"/>
        <end position="69"/>
    </location>
</feature>
<dbReference type="GO" id="GO:0043772">
    <property type="term" value="F:acyl-phosphate glycerol-3-phosphate acyltransferase activity"/>
    <property type="evidence" value="ECO:0007669"/>
    <property type="project" value="UniProtKB-UniRule"/>
</dbReference>
<evidence type="ECO:0000256" key="9">
    <source>
        <dbReference type="ARBA" id="ARBA00023264"/>
    </source>
</evidence>
<dbReference type="Proteomes" id="UP000316012">
    <property type="component" value="Unassembled WGS sequence"/>
</dbReference>
<keyword evidence="5 10" id="KW-1133">Transmembrane helix</keyword>
<evidence type="ECO:0000313" key="13">
    <source>
        <dbReference type="Proteomes" id="UP000316012"/>
    </source>
</evidence>
<protein>
    <recommendedName>
        <fullName evidence="10">Glycerol-3-phosphate acyltransferase</fullName>
    </recommendedName>
    <alternativeName>
        <fullName evidence="10">Acyl-PO4 G3P acyltransferase</fullName>
    </alternativeName>
    <alternativeName>
        <fullName evidence="10">Acyl-phosphate--glycerol-3-phosphate acyltransferase</fullName>
    </alternativeName>
    <alternativeName>
        <fullName evidence="10">G3P acyltransferase</fullName>
        <shortName evidence="10">GPAT</shortName>
        <ecNumber evidence="10">2.3.1.275</ecNumber>
    </alternativeName>
    <alternativeName>
        <fullName evidence="10">Lysophosphatidic acid synthase</fullName>
        <shortName evidence="10">LPA synthase</shortName>
    </alternativeName>
</protein>
<dbReference type="PANTHER" id="PTHR30309">
    <property type="entry name" value="INNER MEMBRANE PROTEIN YGIH"/>
    <property type="match status" value="1"/>
</dbReference>
<dbReference type="STRING" id="324831.LGAS_0998"/>
<comment type="similarity">
    <text evidence="10">Belongs to the PlsY family.</text>
</comment>
<keyword evidence="9 10" id="KW-1208">Phospholipid metabolism</keyword>
<comment type="subunit">
    <text evidence="10">Probably interacts with PlsX.</text>
</comment>
<evidence type="ECO:0000256" key="5">
    <source>
        <dbReference type="ARBA" id="ARBA00022989"/>
    </source>
</evidence>
<dbReference type="NCBIfam" id="TIGR00023">
    <property type="entry name" value="glycerol-3-phosphate 1-O-acyltransferase PlsY"/>
    <property type="match status" value="1"/>
</dbReference>
<keyword evidence="7 10" id="KW-0472">Membrane</keyword>
<keyword evidence="11" id="KW-0012">Acyltransferase</keyword>
<name>A0A133P985_LACGS</name>
<comment type="pathway">
    <text evidence="10">Lipid metabolism; phospholipid metabolism.</text>
</comment>
<dbReference type="EMBL" id="SRMD01000081">
    <property type="protein sequence ID" value="TQW15156.1"/>
    <property type="molecule type" value="Genomic_DNA"/>
</dbReference>
<gene>
    <name evidence="10 11" type="primary">plsY</name>
    <name evidence="12" type="synonym">plsY_2</name>
    <name evidence="11" type="ORF">F8244_02800</name>
    <name evidence="12" type="ORF">FIPPAONL_01139</name>
</gene>
<keyword evidence="13" id="KW-1185">Reference proteome</keyword>
<keyword evidence="3 10" id="KW-0808">Transferase</keyword>
<evidence type="ECO:0000313" key="14">
    <source>
        <dbReference type="Proteomes" id="UP000460112"/>
    </source>
</evidence>
<keyword evidence="2 10" id="KW-0444">Lipid biosynthesis</keyword>
<dbReference type="InterPro" id="IPR003811">
    <property type="entry name" value="G3P_acylTferase_PlsY"/>
</dbReference>
<dbReference type="EC" id="2.3.1.275" evidence="10"/>
<dbReference type="GeneID" id="29639429"/>
<evidence type="ECO:0000256" key="3">
    <source>
        <dbReference type="ARBA" id="ARBA00022679"/>
    </source>
</evidence>
<evidence type="ECO:0000256" key="8">
    <source>
        <dbReference type="ARBA" id="ARBA00023209"/>
    </source>
</evidence>
<evidence type="ECO:0000313" key="12">
    <source>
        <dbReference type="EMBL" id="TQW15156.1"/>
    </source>
</evidence>
<dbReference type="OrthoDB" id="9777124at2"/>
<dbReference type="UniPathway" id="UPA00085"/>
<evidence type="ECO:0000313" key="11">
    <source>
        <dbReference type="EMBL" id="KAB1951448.1"/>
    </source>
</evidence>
<dbReference type="Pfam" id="PF02660">
    <property type="entry name" value="G3P_acyltransf"/>
    <property type="match status" value="1"/>
</dbReference>
<evidence type="ECO:0000256" key="6">
    <source>
        <dbReference type="ARBA" id="ARBA00023098"/>
    </source>
</evidence>